<reference evidence="3" key="1">
    <citation type="submission" date="2019-08" db="EMBL/GenBank/DDBJ databases">
        <authorList>
            <person name="Kucharzyk K."/>
            <person name="Murdoch R.W."/>
            <person name="Higgins S."/>
            <person name="Loffler F."/>
        </authorList>
    </citation>
    <scope>NUCLEOTIDE SEQUENCE</scope>
</reference>
<proteinExistence type="predicted"/>
<dbReference type="EMBL" id="VSSQ01007520">
    <property type="protein sequence ID" value="MPM36171.1"/>
    <property type="molecule type" value="Genomic_DNA"/>
</dbReference>
<comment type="caution">
    <text evidence="3">The sequence shown here is derived from an EMBL/GenBank/DDBJ whole genome shotgun (WGS) entry which is preliminary data.</text>
</comment>
<evidence type="ECO:0000313" key="3">
    <source>
        <dbReference type="EMBL" id="MPM36171.1"/>
    </source>
</evidence>
<evidence type="ECO:0000256" key="1">
    <source>
        <dbReference type="SAM" id="Phobius"/>
    </source>
</evidence>
<protein>
    <recommendedName>
        <fullName evidence="2">Phosphatidic acid phosphatase type 2/haloperoxidase domain-containing protein</fullName>
    </recommendedName>
</protein>
<gene>
    <name evidence="3" type="ORF">SDC9_82766</name>
</gene>
<feature type="transmembrane region" description="Helical" evidence="1">
    <location>
        <begin position="193"/>
        <end position="212"/>
    </location>
</feature>
<dbReference type="SUPFAM" id="SSF48317">
    <property type="entry name" value="Acid phosphatase/Vanadium-dependent haloperoxidase"/>
    <property type="match status" value="1"/>
</dbReference>
<dbReference type="InterPro" id="IPR000326">
    <property type="entry name" value="PAP2/HPO"/>
</dbReference>
<feature type="transmembrane region" description="Helical" evidence="1">
    <location>
        <begin position="61"/>
        <end position="84"/>
    </location>
</feature>
<dbReference type="AlphaFoldDB" id="A0A644Z845"/>
<accession>A0A644Z845</accession>
<dbReference type="Pfam" id="PF01569">
    <property type="entry name" value="PAP2"/>
    <property type="match status" value="1"/>
</dbReference>
<dbReference type="GO" id="GO:0016020">
    <property type="term" value="C:membrane"/>
    <property type="evidence" value="ECO:0007669"/>
    <property type="project" value="UniProtKB-SubCell"/>
</dbReference>
<keyword evidence="1" id="KW-1133">Transmembrane helix</keyword>
<keyword evidence="1" id="KW-0812">Transmembrane</keyword>
<feature type="transmembrane region" description="Helical" evidence="1">
    <location>
        <begin position="145"/>
        <end position="162"/>
    </location>
</feature>
<feature type="transmembrane region" description="Helical" evidence="1">
    <location>
        <begin position="169"/>
        <end position="187"/>
    </location>
</feature>
<organism evidence="3">
    <name type="scientific">bioreactor metagenome</name>
    <dbReference type="NCBI Taxonomy" id="1076179"/>
    <lineage>
        <taxon>unclassified sequences</taxon>
        <taxon>metagenomes</taxon>
        <taxon>ecological metagenomes</taxon>
    </lineage>
</organism>
<name>A0A644Z845_9ZZZZ</name>
<feature type="domain" description="Phosphatidic acid phosphatase type 2/haloperoxidase" evidence="2">
    <location>
        <begin position="143"/>
        <end position="217"/>
    </location>
</feature>
<evidence type="ECO:0000259" key="2">
    <source>
        <dbReference type="Pfam" id="PF01569"/>
    </source>
</evidence>
<keyword evidence="1" id="KW-0472">Membrane</keyword>
<feature type="transmembrane region" description="Helical" evidence="1">
    <location>
        <begin position="21"/>
        <end position="41"/>
    </location>
</feature>
<dbReference type="InterPro" id="IPR036938">
    <property type="entry name" value="PAP2/HPO_sf"/>
</dbReference>
<sequence>MMNITVLRKLYKKYINKLVPEYALLSLITCFCVSGIVYWGAQLIMQNKYHYDLSSVLDRHIFLVKEWIVIYIVCYAFWVINYILIAREGKDEWYRFASADIISKLICGVFYILLPTTIIRPQVLGGDIFSCLVRFIYNSDPPTNLFPSIHCLVSWFCFIGIRNSKKIPTWYKLFSFIFAVLVCISTQFTKQHILIDVAGGIMIAELSFYLTNHTQIYRSKEKFFDSLGRKLFGVTYYDK</sequence>